<dbReference type="Proteomes" id="UP000242715">
    <property type="component" value="Unassembled WGS sequence"/>
</dbReference>
<dbReference type="OrthoDB" id="1433771at2759"/>
<dbReference type="Gene3D" id="3.80.10.10">
    <property type="entry name" value="Ribonuclease Inhibitor"/>
    <property type="match status" value="2"/>
</dbReference>
<dbReference type="SUPFAM" id="SSF52047">
    <property type="entry name" value="RNI-like"/>
    <property type="match status" value="1"/>
</dbReference>
<reference evidence="2" key="1">
    <citation type="journal article" date="2017" name="Front. Plant Sci.">
        <title>Climate Clever Clovers: New Paradigm to Reduce the Environmental Footprint of Ruminants by Breeding Low Methanogenic Forages Utilizing Haplotype Variation.</title>
        <authorList>
            <person name="Kaur P."/>
            <person name="Appels R."/>
            <person name="Bayer P.E."/>
            <person name="Keeble-Gagnere G."/>
            <person name="Wang J."/>
            <person name="Hirakawa H."/>
            <person name="Shirasawa K."/>
            <person name="Vercoe P."/>
            <person name="Stefanova K."/>
            <person name="Durmic Z."/>
            <person name="Nichols P."/>
            <person name="Revell C."/>
            <person name="Isobe S.N."/>
            <person name="Edwards D."/>
            <person name="Erskine W."/>
        </authorList>
    </citation>
    <scope>NUCLEOTIDE SEQUENCE [LARGE SCALE GENOMIC DNA]</scope>
    <source>
        <strain evidence="2">cv. Daliak</strain>
    </source>
</reference>
<dbReference type="GO" id="GO:0031146">
    <property type="term" value="P:SCF-dependent proteasomal ubiquitin-dependent protein catabolic process"/>
    <property type="evidence" value="ECO:0007669"/>
    <property type="project" value="TreeGrafter"/>
</dbReference>
<organism evidence="1 2">
    <name type="scientific">Trifolium subterraneum</name>
    <name type="common">Subterranean clover</name>
    <dbReference type="NCBI Taxonomy" id="3900"/>
    <lineage>
        <taxon>Eukaryota</taxon>
        <taxon>Viridiplantae</taxon>
        <taxon>Streptophyta</taxon>
        <taxon>Embryophyta</taxon>
        <taxon>Tracheophyta</taxon>
        <taxon>Spermatophyta</taxon>
        <taxon>Magnoliopsida</taxon>
        <taxon>eudicotyledons</taxon>
        <taxon>Gunneridae</taxon>
        <taxon>Pentapetalae</taxon>
        <taxon>rosids</taxon>
        <taxon>fabids</taxon>
        <taxon>Fabales</taxon>
        <taxon>Fabaceae</taxon>
        <taxon>Papilionoideae</taxon>
        <taxon>50 kb inversion clade</taxon>
        <taxon>NPAAA clade</taxon>
        <taxon>Hologalegina</taxon>
        <taxon>IRL clade</taxon>
        <taxon>Trifolieae</taxon>
        <taxon>Trifolium</taxon>
    </lineage>
</organism>
<dbReference type="EMBL" id="DF973631">
    <property type="protein sequence ID" value="GAU36461.1"/>
    <property type="molecule type" value="Genomic_DNA"/>
</dbReference>
<protein>
    <submittedName>
        <fullName evidence="1">Uncharacterized protein</fullName>
    </submittedName>
</protein>
<keyword evidence="2" id="KW-1185">Reference proteome</keyword>
<dbReference type="PANTHER" id="PTHR13318:SF106">
    <property type="entry name" value="F-BOX_LRR-REPEAT PROTEIN 2"/>
    <property type="match status" value="1"/>
</dbReference>
<dbReference type="InterPro" id="IPR032675">
    <property type="entry name" value="LRR_dom_sf"/>
</dbReference>
<sequence>MFLIADCFPLLEELDLSNPIIESEENYESLVNGVKALSSKLFKLRKVNLTSHIYINDELLFHLFRNWKFLEEAIILHCNQITNAGVTSSLRERPTLRSLSFNRYIDLSDNSTLFALVNNGPLLREISLGYAWKYGVENSNTPMDVALLNLSYCRNISDKDICEVLTTCLKIVHLDLTGCSQLKLFGSNFEVPKLEVLNLSHANVDDKTLYVISKHCRGLMQLLLKCCNDVAMKGLQQVIENCTQSREINLSGCCNVDANVVASMVFSSP</sequence>
<proteinExistence type="predicted"/>
<evidence type="ECO:0000313" key="1">
    <source>
        <dbReference type="EMBL" id="GAU36461.1"/>
    </source>
</evidence>
<gene>
    <name evidence="1" type="ORF">TSUD_166270</name>
</gene>
<dbReference type="PANTHER" id="PTHR13318">
    <property type="entry name" value="PARTNER OF PAIRED, ISOFORM B-RELATED"/>
    <property type="match status" value="1"/>
</dbReference>
<accession>A0A2Z6MYC2</accession>
<dbReference type="AlphaFoldDB" id="A0A2Z6MYC2"/>
<dbReference type="GO" id="GO:0019005">
    <property type="term" value="C:SCF ubiquitin ligase complex"/>
    <property type="evidence" value="ECO:0007669"/>
    <property type="project" value="TreeGrafter"/>
</dbReference>
<name>A0A2Z6MYC2_TRISU</name>
<evidence type="ECO:0000313" key="2">
    <source>
        <dbReference type="Proteomes" id="UP000242715"/>
    </source>
</evidence>